<dbReference type="Proteomes" id="UP000287330">
    <property type="component" value="Unassembled WGS sequence"/>
</dbReference>
<proteinExistence type="predicted"/>
<dbReference type="PANTHER" id="PTHR46018">
    <property type="entry name" value="ZINC PHOSPHODIESTERASE ELAC PROTEIN 1"/>
    <property type="match status" value="1"/>
</dbReference>
<dbReference type="Pfam" id="PF12706">
    <property type="entry name" value="Lactamase_B_2"/>
    <property type="match status" value="1"/>
</dbReference>
<dbReference type="GO" id="GO:0006198">
    <property type="term" value="P:cAMP catabolic process"/>
    <property type="evidence" value="ECO:0007669"/>
    <property type="project" value="InterPro"/>
</dbReference>
<feature type="domain" description="Metallo-beta-lactamase" evidence="1">
    <location>
        <begin position="29"/>
        <end position="227"/>
    </location>
</feature>
<comment type="caution">
    <text evidence="2">The sequence shown here is derived from an EMBL/GenBank/DDBJ whole genome shotgun (WGS) entry which is preliminary data.</text>
</comment>
<name>A0A432XRJ9_9GAMM</name>
<dbReference type="InterPro" id="IPR000396">
    <property type="entry name" value="Pdiesterase2"/>
</dbReference>
<organism evidence="2 3">
    <name type="scientific">Idiomarina fontislapidosi</name>
    <dbReference type="NCBI Taxonomy" id="263723"/>
    <lineage>
        <taxon>Bacteria</taxon>
        <taxon>Pseudomonadati</taxon>
        <taxon>Pseudomonadota</taxon>
        <taxon>Gammaproteobacteria</taxon>
        <taxon>Alteromonadales</taxon>
        <taxon>Idiomarinaceae</taxon>
        <taxon>Idiomarina</taxon>
    </lineage>
</organism>
<dbReference type="InterPro" id="IPR001279">
    <property type="entry name" value="Metallo-B-lactamas"/>
</dbReference>
<sequence>MFRVLGSSGGLSGNPQKGSTCIQLNGETLIDAGTGLSSLQLSEMKAIRHIFLTHAHMDHIAALPTFVSNLFDQSRLPLKVYGLAHSLERLKQHIFNNDIWPDFTQVQDNGTSMLELVEIKPGQVIEHQGMTLTAFEVPHAIPTIGYAVQQPKVSAHSHFVFCADCIVTDALVSKLNELPPISTLMVECSFPDRLEEVAIKTQHMTPSLVSRLLEQLEKPPHSVWITHLKPSYEEELRDVLRAEPWHVL</sequence>
<evidence type="ECO:0000313" key="3">
    <source>
        <dbReference type="Proteomes" id="UP000287330"/>
    </source>
</evidence>
<dbReference type="Gene3D" id="3.60.15.10">
    <property type="entry name" value="Ribonuclease Z/Hydroxyacylglutathione hydrolase-like"/>
    <property type="match status" value="1"/>
</dbReference>
<dbReference type="RefSeq" id="WP_110575703.1">
    <property type="nucleotide sequence ID" value="NZ_PIPV01000011.1"/>
</dbReference>
<dbReference type="PANTHER" id="PTHR46018:SF2">
    <property type="entry name" value="ZINC PHOSPHODIESTERASE ELAC PROTEIN 1"/>
    <property type="match status" value="1"/>
</dbReference>
<dbReference type="SUPFAM" id="SSF56281">
    <property type="entry name" value="Metallo-hydrolase/oxidoreductase"/>
    <property type="match status" value="1"/>
</dbReference>
<protein>
    <submittedName>
        <fullName evidence="2">3',5'-cyclic-nucleotide phosphodiesterase</fullName>
    </submittedName>
</protein>
<dbReference type="InterPro" id="IPR036866">
    <property type="entry name" value="RibonucZ/Hydroxyglut_hydro"/>
</dbReference>
<evidence type="ECO:0000313" key="2">
    <source>
        <dbReference type="EMBL" id="RUO51338.1"/>
    </source>
</evidence>
<dbReference type="GO" id="GO:0004115">
    <property type="term" value="F:3',5'-cyclic-AMP phosphodiesterase activity"/>
    <property type="evidence" value="ECO:0007669"/>
    <property type="project" value="InterPro"/>
</dbReference>
<dbReference type="GO" id="GO:0042781">
    <property type="term" value="F:3'-tRNA processing endoribonuclease activity"/>
    <property type="evidence" value="ECO:0007669"/>
    <property type="project" value="TreeGrafter"/>
</dbReference>
<gene>
    <name evidence="2" type="ORF">CWE25_11450</name>
</gene>
<dbReference type="AlphaFoldDB" id="A0A432XRJ9"/>
<accession>A0A432XRJ9</accession>
<dbReference type="PRINTS" id="PR00388">
    <property type="entry name" value="PDIESTERASE2"/>
</dbReference>
<dbReference type="OrthoDB" id="9803916at2"/>
<reference evidence="3" key="1">
    <citation type="journal article" date="2018" name="Front. Microbiol.">
        <title>Genome-Based Analysis Reveals the Taxonomy and Diversity of the Family Idiomarinaceae.</title>
        <authorList>
            <person name="Liu Y."/>
            <person name="Lai Q."/>
            <person name="Shao Z."/>
        </authorList>
    </citation>
    <scope>NUCLEOTIDE SEQUENCE [LARGE SCALE GENOMIC DNA]</scope>
    <source>
        <strain evidence="3">F23</strain>
    </source>
</reference>
<dbReference type="CDD" id="cd07735">
    <property type="entry name" value="class_II_PDE_MBL-fold"/>
    <property type="match status" value="1"/>
</dbReference>
<evidence type="ECO:0000259" key="1">
    <source>
        <dbReference type="Pfam" id="PF12706"/>
    </source>
</evidence>
<dbReference type="EMBL" id="PIPV01000011">
    <property type="protein sequence ID" value="RUO51338.1"/>
    <property type="molecule type" value="Genomic_DNA"/>
</dbReference>
<keyword evidence="3" id="KW-1185">Reference proteome</keyword>